<dbReference type="SUPFAM" id="SSF54523">
    <property type="entry name" value="Pili subunits"/>
    <property type="match status" value="1"/>
</dbReference>
<name>A0A7X3KS68_9GAMM</name>
<dbReference type="GO" id="GO:0005886">
    <property type="term" value="C:plasma membrane"/>
    <property type="evidence" value="ECO:0007669"/>
    <property type="project" value="UniProtKB-SubCell"/>
</dbReference>
<gene>
    <name evidence="13" type="ORF">GPM19_12670</name>
</gene>
<keyword evidence="8 11" id="KW-0472">Membrane</keyword>
<dbReference type="EMBL" id="WTKP01000008">
    <property type="protein sequence ID" value="MWJ29041.1"/>
    <property type="molecule type" value="Genomic_DNA"/>
</dbReference>
<evidence type="ECO:0000256" key="7">
    <source>
        <dbReference type="ARBA" id="ARBA00022989"/>
    </source>
</evidence>
<keyword evidence="6 11" id="KW-0812">Transmembrane</keyword>
<evidence type="ECO:0000256" key="11">
    <source>
        <dbReference type="SAM" id="Phobius"/>
    </source>
</evidence>
<evidence type="ECO:0000256" key="3">
    <source>
        <dbReference type="ARBA" id="ARBA00022475"/>
    </source>
</evidence>
<dbReference type="Pfam" id="PF07963">
    <property type="entry name" value="N_methyl"/>
    <property type="match status" value="1"/>
</dbReference>
<proteinExistence type="inferred from homology"/>
<dbReference type="NCBIfam" id="TIGR02532">
    <property type="entry name" value="IV_pilin_GFxxxE"/>
    <property type="match status" value="1"/>
</dbReference>
<dbReference type="Gene3D" id="3.55.40.10">
    <property type="entry name" value="minor pseudopilin epsh domain"/>
    <property type="match status" value="1"/>
</dbReference>
<evidence type="ECO:0000256" key="8">
    <source>
        <dbReference type="ARBA" id="ARBA00023136"/>
    </source>
</evidence>
<feature type="transmembrane region" description="Helical" evidence="11">
    <location>
        <begin position="16"/>
        <end position="37"/>
    </location>
</feature>
<accession>A0A7X3KS68</accession>
<comment type="similarity">
    <text evidence="9">Belongs to the GSP H family.</text>
</comment>
<dbReference type="RefSeq" id="WP_160419381.1">
    <property type="nucleotide sequence ID" value="NZ_WTKP01000008.1"/>
</dbReference>
<keyword evidence="4" id="KW-0488">Methylation</keyword>
<sequence length="177" mass="19356">MYNKRHPENYSHAQHGLTLIELLIVLSLVAIIATWGIPSFQALGERTALSSEVMRIKRALTLARNTAITRQSKITLCPANAGGDACENNWSGPLMIIDDPSGSDGFSADTILRTLPATPHVTVTYNREWKRMRYDILGHASGYNGRFTVCPAQGNGSEVILSQLGRVRVKADIPCPP</sequence>
<evidence type="ECO:0000256" key="5">
    <source>
        <dbReference type="ARBA" id="ARBA00022519"/>
    </source>
</evidence>
<keyword evidence="5" id="KW-0997">Cell inner membrane</keyword>
<keyword evidence="14" id="KW-1185">Reference proteome</keyword>
<evidence type="ECO:0000256" key="9">
    <source>
        <dbReference type="ARBA" id="ARBA00025772"/>
    </source>
</evidence>
<dbReference type="GO" id="GO:0015628">
    <property type="term" value="P:protein secretion by the type II secretion system"/>
    <property type="evidence" value="ECO:0007669"/>
    <property type="project" value="InterPro"/>
</dbReference>
<dbReference type="AlphaFoldDB" id="A0A7X3KS68"/>
<evidence type="ECO:0000313" key="13">
    <source>
        <dbReference type="EMBL" id="MWJ29041.1"/>
    </source>
</evidence>
<keyword evidence="7 11" id="KW-1133">Transmembrane helix</keyword>
<reference evidence="13 14" key="1">
    <citation type="submission" date="2019-12" db="EMBL/GenBank/DDBJ databases">
        <title>Halomonas rutogse sp. nov. isolated from two lakes on Tibetan Plateau.</title>
        <authorList>
            <person name="Gao P."/>
        </authorList>
    </citation>
    <scope>NUCLEOTIDE SEQUENCE [LARGE SCALE GENOMIC DNA]</scope>
    <source>
        <strain evidence="13 14">ZH2S</strain>
    </source>
</reference>
<dbReference type="Pfam" id="PF12019">
    <property type="entry name" value="GspH"/>
    <property type="match status" value="1"/>
</dbReference>
<evidence type="ECO:0000256" key="10">
    <source>
        <dbReference type="ARBA" id="ARBA00030775"/>
    </source>
</evidence>
<dbReference type="PROSITE" id="PS00409">
    <property type="entry name" value="PROKAR_NTER_METHYL"/>
    <property type="match status" value="1"/>
</dbReference>
<evidence type="ECO:0000256" key="4">
    <source>
        <dbReference type="ARBA" id="ARBA00022481"/>
    </source>
</evidence>
<comment type="subcellular location">
    <subcellularLocation>
        <location evidence="1">Cell inner membrane</location>
        <topology evidence="1">Single-pass membrane protein</topology>
    </subcellularLocation>
</comment>
<evidence type="ECO:0000256" key="2">
    <source>
        <dbReference type="ARBA" id="ARBA00021549"/>
    </source>
</evidence>
<feature type="domain" description="General secretion pathway GspH" evidence="12">
    <location>
        <begin position="53"/>
        <end position="165"/>
    </location>
</feature>
<dbReference type="Proteomes" id="UP000437638">
    <property type="component" value="Unassembled WGS sequence"/>
</dbReference>
<keyword evidence="3" id="KW-1003">Cell membrane</keyword>
<evidence type="ECO:0000313" key="14">
    <source>
        <dbReference type="Proteomes" id="UP000437638"/>
    </source>
</evidence>
<dbReference type="GO" id="GO:0015627">
    <property type="term" value="C:type II protein secretion system complex"/>
    <property type="evidence" value="ECO:0007669"/>
    <property type="project" value="InterPro"/>
</dbReference>
<comment type="caution">
    <text evidence="13">The sequence shown here is derived from an EMBL/GenBank/DDBJ whole genome shotgun (WGS) entry which is preliminary data.</text>
</comment>
<protein>
    <recommendedName>
        <fullName evidence="2">Type II secretion system protein H</fullName>
    </recommendedName>
    <alternativeName>
        <fullName evidence="10">General secretion pathway protein H</fullName>
    </alternativeName>
</protein>
<organism evidence="13 14">
    <name type="scientific">Vreelandella zhuhanensis</name>
    <dbReference type="NCBI Taxonomy" id="2684210"/>
    <lineage>
        <taxon>Bacteria</taxon>
        <taxon>Pseudomonadati</taxon>
        <taxon>Pseudomonadota</taxon>
        <taxon>Gammaproteobacteria</taxon>
        <taxon>Oceanospirillales</taxon>
        <taxon>Halomonadaceae</taxon>
        <taxon>Vreelandella</taxon>
    </lineage>
</organism>
<dbReference type="InterPro" id="IPR012902">
    <property type="entry name" value="N_methyl_site"/>
</dbReference>
<evidence type="ECO:0000256" key="1">
    <source>
        <dbReference type="ARBA" id="ARBA00004377"/>
    </source>
</evidence>
<dbReference type="InterPro" id="IPR045584">
    <property type="entry name" value="Pilin-like"/>
</dbReference>
<evidence type="ECO:0000259" key="12">
    <source>
        <dbReference type="Pfam" id="PF12019"/>
    </source>
</evidence>
<dbReference type="InterPro" id="IPR022346">
    <property type="entry name" value="T2SS_GspH"/>
</dbReference>
<evidence type="ECO:0000256" key="6">
    <source>
        <dbReference type="ARBA" id="ARBA00022692"/>
    </source>
</evidence>